<gene>
    <name evidence="14" type="primary">LOC107111994</name>
</gene>
<reference evidence="14" key="1">
    <citation type="submission" date="2025-08" db="UniProtKB">
        <authorList>
            <consortium name="RefSeq"/>
        </authorList>
    </citation>
    <scope>IDENTIFICATION</scope>
</reference>
<dbReference type="Gene3D" id="1.50.40.10">
    <property type="entry name" value="Mitochondrial carrier domain"/>
    <property type="match status" value="1"/>
</dbReference>
<dbReference type="PROSITE" id="PS50920">
    <property type="entry name" value="SOLCAR"/>
    <property type="match status" value="3"/>
</dbReference>
<evidence type="ECO:0000256" key="10">
    <source>
        <dbReference type="PROSITE-ProRule" id="PRU00282"/>
    </source>
</evidence>
<evidence type="ECO:0000256" key="3">
    <source>
        <dbReference type="ARBA" id="ARBA00022448"/>
    </source>
</evidence>
<dbReference type="InterPro" id="IPR018108">
    <property type="entry name" value="MCP_transmembrane"/>
</dbReference>
<dbReference type="PANTHER" id="PTHR45678">
    <property type="entry name" value="MITOCHONDRIAL 2-OXODICARBOXYLATE CARRIER 1-RELATED"/>
    <property type="match status" value="1"/>
</dbReference>
<evidence type="ECO:0000313" key="13">
    <source>
        <dbReference type="Proteomes" id="UP000694871"/>
    </source>
</evidence>
<evidence type="ECO:0000256" key="1">
    <source>
        <dbReference type="ARBA" id="ARBA00004448"/>
    </source>
</evidence>
<evidence type="ECO:0000256" key="2">
    <source>
        <dbReference type="ARBA" id="ARBA00006375"/>
    </source>
</evidence>
<keyword evidence="4 10" id="KW-0812">Transmembrane</keyword>
<dbReference type="InterPro" id="IPR002067">
    <property type="entry name" value="MCP"/>
</dbReference>
<keyword evidence="6" id="KW-0999">Mitochondrion inner membrane</keyword>
<comment type="similarity">
    <text evidence="2 11">Belongs to the mitochondrial carrier (TC 2.A.29) family.</text>
</comment>
<feature type="repeat" description="Solcar" evidence="10">
    <location>
        <begin position="101"/>
        <end position="223"/>
    </location>
</feature>
<dbReference type="RefSeq" id="XP_015268535.1">
    <property type="nucleotide sequence ID" value="XM_015413049.1"/>
</dbReference>
<dbReference type="SUPFAM" id="SSF103506">
    <property type="entry name" value="Mitochondrial carrier"/>
    <property type="match status" value="1"/>
</dbReference>
<evidence type="ECO:0000256" key="9">
    <source>
        <dbReference type="ARBA" id="ARBA00023136"/>
    </source>
</evidence>
<feature type="repeat" description="Solcar" evidence="10">
    <location>
        <begin position="6"/>
        <end position="93"/>
    </location>
</feature>
<keyword evidence="7 12" id="KW-1133">Transmembrane helix</keyword>
<evidence type="ECO:0000256" key="12">
    <source>
        <dbReference type="SAM" id="Phobius"/>
    </source>
</evidence>
<proteinExistence type="inferred from homology"/>
<evidence type="ECO:0000256" key="4">
    <source>
        <dbReference type="ARBA" id="ARBA00022692"/>
    </source>
</evidence>
<keyword evidence="13" id="KW-1185">Reference proteome</keyword>
<accession>A0ABM1K498</accession>
<protein>
    <submittedName>
        <fullName evidence="14">Mitochondrial glutamate carrier 1-like</fullName>
    </submittedName>
</protein>
<dbReference type="Pfam" id="PF00153">
    <property type="entry name" value="Mito_carr"/>
    <property type="match status" value="3"/>
</dbReference>
<dbReference type="InterPro" id="IPR023395">
    <property type="entry name" value="MCP_dom_sf"/>
</dbReference>
<evidence type="ECO:0000256" key="8">
    <source>
        <dbReference type="ARBA" id="ARBA00023128"/>
    </source>
</evidence>
<dbReference type="GeneID" id="107111994"/>
<evidence type="ECO:0000256" key="6">
    <source>
        <dbReference type="ARBA" id="ARBA00022792"/>
    </source>
</evidence>
<organism evidence="13 14">
    <name type="scientific">Gekko japonicus</name>
    <name type="common">Schlegel's Japanese gecko</name>
    <dbReference type="NCBI Taxonomy" id="146911"/>
    <lineage>
        <taxon>Eukaryota</taxon>
        <taxon>Metazoa</taxon>
        <taxon>Chordata</taxon>
        <taxon>Craniata</taxon>
        <taxon>Vertebrata</taxon>
        <taxon>Euteleostomi</taxon>
        <taxon>Lepidosauria</taxon>
        <taxon>Squamata</taxon>
        <taxon>Bifurcata</taxon>
        <taxon>Gekkota</taxon>
        <taxon>Gekkonidae</taxon>
        <taxon>Gekkoninae</taxon>
        <taxon>Gekko</taxon>
    </lineage>
</organism>
<dbReference type="InterPro" id="IPR051028">
    <property type="entry name" value="Mito_Solute_Carrier"/>
</dbReference>
<sequence length="334" mass="36322">MAEKQISLPAKLINGGTAGIIGVTCVFPIDLIKTRLQNQRTGQQIYKSMLDCLIKTLRSEGYFGMYRGAAVNLTLVTPEKAIKLAANDYFRHLLAKDGMTLSLAKEMMAGCGAGTCQVIITTPMEMLKIQLQDAGRLASQQFVSRVHCSTPGCKLVAVSPVLTRAYNVGPAVLPRRISATQIAVELLHAQGIKGLYKGLGATLLRDVPFSIIYFPLFDHLNKAKQDSLEERAPFFHSFLAGCMAGSVAAVSVNPCDVIKTRLQAMGKGRNEENYNGIRDCARKIWMNEGPLAFLKGAGCRALVIAPLFGIAQCIYFIGVGEFLIELCQYRGLSP</sequence>
<dbReference type="Proteomes" id="UP000694871">
    <property type="component" value="Unplaced"/>
</dbReference>
<feature type="transmembrane region" description="Helical" evidence="12">
    <location>
        <begin position="301"/>
        <end position="324"/>
    </location>
</feature>
<name>A0ABM1K498_GEKJA</name>
<keyword evidence="9 10" id="KW-0472">Membrane</keyword>
<feature type="repeat" description="Solcar" evidence="10">
    <location>
        <begin position="232"/>
        <end position="321"/>
    </location>
</feature>
<keyword evidence="5" id="KW-0677">Repeat</keyword>
<dbReference type="PRINTS" id="PR00926">
    <property type="entry name" value="MITOCARRIER"/>
</dbReference>
<keyword evidence="3 11" id="KW-0813">Transport</keyword>
<comment type="subcellular location">
    <subcellularLocation>
        <location evidence="1">Mitochondrion inner membrane</location>
        <topology evidence="1">Multi-pass membrane protein</topology>
    </subcellularLocation>
</comment>
<evidence type="ECO:0000256" key="11">
    <source>
        <dbReference type="RuleBase" id="RU000488"/>
    </source>
</evidence>
<dbReference type="PANTHER" id="PTHR45678:SF13">
    <property type="entry name" value="SOLUTE CARRIER FAMILY 25 (MITOCHONDRIAL CARRIER: GLUTAMATE), MEMBER 22-RELATED"/>
    <property type="match status" value="1"/>
</dbReference>
<evidence type="ECO:0000256" key="5">
    <source>
        <dbReference type="ARBA" id="ARBA00022737"/>
    </source>
</evidence>
<keyword evidence="8" id="KW-0496">Mitochondrion</keyword>
<evidence type="ECO:0000313" key="14">
    <source>
        <dbReference type="RefSeq" id="XP_015268535.1"/>
    </source>
</evidence>
<evidence type="ECO:0000256" key="7">
    <source>
        <dbReference type="ARBA" id="ARBA00022989"/>
    </source>
</evidence>